<comment type="caution">
    <text evidence="2">The sequence shown here is derived from an EMBL/GenBank/DDBJ whole genome shotgun (WGS) entry which is preliminary data.</text>
</comment>
<dbReference type="AlphaFoldDB" id="A0A2U1TV79"/>
<evidence type="ECO:0000313" key="3">
    <source>
        <dbReference type="Proteomes" id="UP000245138"/>
    </source>
</evidence>
<evidence type="ECO:0000313" key="2">
    <source>
        <dbReference type="EMBL" id="PWC13294.1"/>
    </source>
</evidence>
<protein>
    <submittedName>
        <fullName evidence="2">Uncharacterized protein</fullName>
    </submittedName>
</protein>
<dbReference type="Proteomes" id="UP000245138">
    <property type="component" value="Unassembled WGS sequence"/>
</dbReference>
<keyword evidence="1" id="KW-0472">Membrane</keyword>
<sequence length="104" mass="11488">MVMIPVIFHVAGVLVALLGLLPGPLALSGRVQITDLKLTGFSTCPFLQPEIYVGMDALWFCAAPMMILSLWADSFLCPRHPNRGRDHPMMNCLPLTYFALEVTN</sequence>
<gene>
    <name evidence="2" type="ORF">B4923_08760</name>
</gene>
<proteinExistence type="predicted"/>
<accession>A0A2U1TV79</accession>
<name>A0A2U1TV79_9GAMM</name>
<keyword evidence="1" id="KW-0812">Transmembrane</keyword>
<dbReference type="EMBL" id="QDKJ01000005">
    <property type="protein sequence ID" value="PWC13294.1"/>
    <property type="molecule type" value="Genomic_DNA"/>
</dbReference>
<reference evidence="2 3" key="1">
    <citation type="submission" date="2018-04" db="EMBL/GenBank/DDBJ databases">
        <title>Brenneria corticis sp.nov.</title>
        <authorList>
            <person name="Li Y."/>
        </authorList>
    </citation>
    <scope>NUCLEOTIDE SEQUENCE [LARGE SCALE GENOMIC DNA]</scope>
    <source>
        <strain evidence="2 3">LMG 27715</strain>
    </source>
</reference>
<keyword evidence="3" id="KW-1185">Reference proteome</keyword>
<evidence type="ECO:0000256" key="1">
    <source>
        <dbReference type="SAM" id="Phobius"/>
    </source>
</evidence>
<organism evidence="2 3">
    <name type="scientific">Brenneria roseae subsp. americana</name>
    <dbReference type="NCBI Taxonomy" id="1508507"/>
    <lineage>
        <taxon>Bacteria</taxon>
        <taxon>Pseudomonadati</taxon>
        <taxon>Pseudomonadota</taxon>
        <taxon>Gammaproteobacteria</taxon>
        <taxon>Enterobacterales</taxon>
        <taxon>Pectobacteriaceae</taxon>
        <taxon>Brenneria</taxon>
    </lineage>
</organism>
<keyword evidence="1" id="KW-1133">Transmembrane helix</keyword>
<feature type="transmembrane region" description="Helical" evidence="1">
    <location>
        <begin position="57"/>
        <end position="76"/>
    </location>
</feature>